<feature type="region of interest" description="Disordered" evidence="2">
    <location>
        <begin position="49"/>
        <end position="104"/>
    </location>
</feature>
<evidence type="ECO:0000256" key="1">
    <source>
        <dbReference type="SAM" id="Coils"/>
    </source>
</evidence>
<keyword evidence="4" id="KW-1185">Reference proteome</keyword>
<dbReference type="Proteomes" id="UP001189429">
    <property type="component" value="Unassembled WGS sequence"/>
</dbReference>
<keyword evidence="1" id="KW-0175">Coiled coil</keyword>
<evidence type="ECO:0000256" key="2">
    <source>
        <dbReference type="SAM" id="MobiDB-lite"/>
    </source>
</evidence>
<dbReference type="EMBL" id="CAUYUJ010005935">
    <property type="protein sequence ID" value="CAK0815510.1"/>
    <property type="molecule type" value="Genomic_DNA"/>
</dbReference>
<feature type="region of interest" description="Disordered" evidence="2">
    <location>
        <begin position="1"/>
        <end position="20"/>
    </location>
</feature>
<reference evidence="3" key="1">
    <citation type="submission" date="2023-10" db="EMBL/GenBank/DDBJ databases">
        <authorList>
            <person name="Chen Y."/>
            <person name="Shah S."/>
            <person name="Dougan E. K."/>
            <person name="Thang M."/>
            <person name="Chan C."/>
        </authorList>
    </citation>
    <scope>NUCLEOTIDE SEQUENCE [LARGE SCALE GENOMIC DNA]</scope>
</reference>
<comment type="caution">
    <text evidence="3">The sequence shown here is derived from an EMBL/GenBank/DDBJ whole genome shotgun (WGS) entry which is preliminary data.</text>
</comment>
<accession>A0ABN9R9D5</accession>
<feature type="compositionally biased region" description="Low complexity" evidence="2">
    <location>
        <begin position="71"/>
        <end position="93"/>
    </location>
</feature>
<organism evidence="3 4">
    <name type="scientific">Prorocentrum cordatum</name>
    <dbReference type="NCBI Taxonomy" id="2364126"/>
    <lineage>
        <taxon>Eukaryota</taxon>
        <taxon>Sar</taxon>
        <taxon>Alveolata</taxon>
        <taxon>Dinophyceae</taxon>
        <taxon>Prorocentrales</taxon>
        <taxon>Prorocentraceae</taxon>
        <taxon>Prorocentrum</taxon>
    </lineage>
</organism>
<feature type="coiled-coil region" evidence="1">
    <location>
        <begin position="182"/>
        <end position="216"/>
    </location>
</feature>
<sequence>MHGASPAAAPWRSAGAADPPDGAGLWSCVATRQCGFTRNWSTKEYCFQCGRDRQGRPGPNPPRAAGRRSNSRAGSAGARSAGQRPQPAGGAAPTNAQPSAAEAAADGVRRCRQAVASLRRLGFADESAVLAAARGDLEKAEAAERATRSPDDLYRSALDRMQARAKEVTALEGEVRGLAEQFESKRQALATAQVDLANLQNEVAGARAACAAAAQASAAPADPGELAAALGRVQTLLAAAPQALQAGRRTDLLQSIQEHFDVLAGHLPQQALAAPGTPGAAAGHRTASSLASFNGSCWPTFQGFLKAGAGGAAVAVGQELKLDGDELLRAEEWCRGCGWQPFITPCARTQLGEASAGVGIFVRSHISATMLEGCPTLLGHSAVPARAVAIHVDFAMTGGIIILGAYFQHGIGMTGSNAQLLLRIGEILAHFDRPYALAADWNVAPEVIERLQFPTRLAGGLAYWPPRPWLEGMGADAARGPTNDPHEQQRRVDALFTSFAKYAEDERPRARSLRLLQQALDDVAGTKAWLGGPFPLPAWRRLISLLGPEGARGTCSWIEPAVIDTTARALQLIEGQTALVALILLGGLERWLGTMAAVEERQAADGRRQAFLAWARRQMALGARALHCSTKPRGWCLEQFNYGGAPTASPQAVAEHQMEGWAKIWNAHSVTAPATWDDICGDQGPPEASPGDLVGPPEASLQRPAGLGDPSVPPAAAAPPAGGQFADADEFQQLRDIMRGCVEPLQPLSAQRLRDAARTFPR</sequence>
<gene>
    <name evidence="3" type="ORF">PCOR1329_LOCUS18780</name>
</gene>
<evidence type="ECO:0000313" key="3">
    <source>
        <dbReference type="EMBL" id="CAK0815510.1"/>
    </source>
</evidence>
<feature type="non-terminal residue" evidence="3">
    <location>
        <position position="762"/>
    </location>
</feature>
<name>A0ABN9R9D5_9DINO</name>
<proteinExistence type="predicted"/>
<protein>
    <recommendedName>
        <fullName evidence="5">RanBP2-type domain-containing protein</fullName>
    </recommendedName>
</protein>
<evidence type="ECO:0000313" key="4">
    <source>
        <dbReference type="Proteomes" id="UP001189429"/>
    </source>
</evidence>
<feature type="region of interest" description="Disordered" evidence="2">
    <location>
        <begin position="675"/>
        <end position="729"/>
    </location>
</feature>
<evidence type="ECO:0008006" key="5">
    <source>
        <dbReference type="Google" id="ProtNLM"/>
    </source>
</evidence>